<organism evidence="3 4">
    <name type="scientific">Pseudomicrostroma glucosiphilum</name>
    <dbReference type="NCBI Taxonomy" id="1684307"/>
    <lineage>
        <taxon>Eukaryota</taxon>
        <taxon>Fungi</taxon>
        <taxon>Dikarya</taxon>
        <taxon>Basidiomycota</taxon>
        <taxon>Ustilaginomycotina</taxon>
        <taxon>Exobasidiomycetes</taxon>
        <taxon>Microstromatales</taxon>
        <taxon>Microstromatales incertae sedis</taxon>
        <taxon>Pseudomicrostroma</taxon>
    </lineage>
</organism>
<dbReference type="EMBL" id="KZ819327">
    <property type="protein sequence ID" value="PWN20524.1"/>
    <property type="molecule type" value="Genomic_DNA"/>
</dbReference>
<keyword evidence="2" id="KW-0732">Signal</keyword>
<feature type="compositionally biased region" description="Low complexity" evidence="1">
    <location>
        <begin position="126"/>
        <end position="140"/>
    </location>
</feature>
<proteinExistence type="predicted"/>
<feature type="compositionally biased region" description="Low complexity" evidence="1">
    <location>
        <begin position="49"/>
        <end position="64"/>
    </location>
</feature>
<keyword evidence="4" id="KW-1185">Reference proteome</keyword>
<evidence type="ECO:0000256" key="1">
    <source>
        <dbReference type="SAM" id="MobiDB-lite"/>
    </source>
</evidence>
<evidence type="ECO:0000313" key="4">
    <source>
        <dbReference type="Proteomes" id="UP000245942"/>
    </source>
</evidence>
<dbReference type="Proteomes" id="UP000245942">
    <property type="component" value="Unassembled WGS sequence"/>
</dbReference>
<evidence type="ECO:0000256" key="2">
    <source>
        <dbReference type="SAM" id="SignalP"/>
    </source>
</evidence>
<dbReference type="GeneID" id="37011354"/>
<feature type="compositionally biased region" description="Low complexity" evidence="1">
    <location>
        <begin position="88"/>
        <end position="106"/>
    </location>
</feature>
<accession>A0A316U6S0</accession>
<dbReference type="AlphaFoldDB" id="A0A316U6S0"/>
<feature type="signal peptide" evidence="2">
    <location>
        <begin position="1"/>
        <end position="21"/>
    </location>
</feature>
<feature type="chain" id="PRO_5016419686" evidence="2">
    <location>
        <begin position="22"/>
        <end position="174"/>
    </location>
</feature>
<feature type="region of interest" description="Disordered" evidence="1">
    <location>
        <begin position="45"/>
        <end position="174"/>
    </location>
</feature>
<sequence>MRLHLSTGVSVLLLFLVAADALTSGSSTVVKRGWRRYLPFAARRPRAPTPLSSWDTTSSSHQSSPEPPVRVASPVLSPSESPSPPRGRSPTSPLVLSPPRRAPSPSGRVDPPIGFDQISIPHSFRSRSSSSTSTSTPPRSTWHHGESSTTPNTKRKGLWASLKDRLGGKRRKRE</sequence>
<gene>
    <name evidence="3" type="ORF">BCV69DRAFT_191493</name>
</gene>
<reference evidence="3 4" key="1">
    <citation type="journal article" date="2018" name="Mol. Biol. Evol.">
        <title>Broad Genomic Sampling Reveals a Smut Pathogenic Ancestry of the Fungal Clade Ustilaginomycotina.</title>
        <authorList>
            <person name="Kijpornyongpan T."/>
            <person name="Mondo S.J."/>
            <person name="Barry K."/>
            <person name="Sandor L."/>
            <person name="Lee J."/>
            <person name="Lipzen A."/>
            <person name="Pangilinan J."/>
            <person name="LaButti K."/>
            <person name="Hainaut M."/>
            <person name="Henrissat B."/>
            <person name="Grigoriev I.V."/>
            <person name="Spatafora J.W."/>
            <person name="Aime M.C."/>
        </authorList>
    </citation>
    <scope>NUCLEOTIDE SEQUENCE [LARGE SCALE GENOMIC DNA]</scope>
    <source>
        <strain evidence="3 4">MCA 4718</strain>
    </source>
</reference>
<dbReference type="RefSeq" id="XP_025347684.1">
    <property type="nucleotide sequence ID" value="XM_025489620.1"/>
</dbReference>
<evidence type="ECO:0000313" key="3">
    <source>
        <dbReference type="EMBL" id="PWN20524.1"/>
    </source>
</evidence>
<name>A0A316U6S0_9BASI</name>
<protein>
    <submittedName>
        <fullName evidence="3">Uncharacterized protein</fullName>
    </submittedName>
</protein>